<organism evidence="4 5">
    <name type="scientific">Actinacidiphila polyblastidii</name>
    <dbReference type="NCBI Taxonomy" id="3110430"/>
    <lineage>
        <taxon>Bacteria</taxon>
        <taxon>Bacillati</taxon>
        <taxon>Actinomycetota</taxon>
        <taxon>Actinomycetes</taxon>
        <taxon>Kitasatosporales</taxon>
        <taxon>Streptomycetaceae</taxon>
        <taxon>Actinacidiphila</taxon>
    </lineage>
</organism>
<dbReference type="RefSeq" id="WP_330799348.1">
    <property type="nucleotide sequence ID" value="NZ_JAZEWV010000032.1"/>
</dbReference>
<feature type="domain" description="DUF402" evidence="3">
    <location>
        <begin position="49"/>
        <end position="188"/>
    </location>
</feature>
<accession>A0ABU7PII3</accession>
<dbReference type="PANTHER" id="PTHR39159:SF1">
    <property type="entry name" value="UPF0374 PROTEIN YGAC"/>
    <property type="match status" value="1"/>
</dbReference>
<name>A0ABU7PII3_9ACTN</name>
<keyword evidence="1" id="KW-0378">Hydrolase</keyword>
<dbReference type="InterPro" id="IPR007295">
    <property type="entry name" value="DUF402"/>
</dbReference>
<feature type="region of interest" description="Disordered" evidence="2">
    <location>
        <begin position="1"/>
        <end position="38"/>
    </location>
</feature>
<evidence type="ECO:0000256" key="2">
    <source>
        <dbReference type="SAM" id="MobiDB-lite"/>
    </source>
</evidence>
<evidence type="ECO:0000313" key="5">
    <source>
        <dbReference type="Proteomes" id="UP001344658"/>
    </source>
</evidence>
<evidence type="ECO:0000313" key="4">
    <source>
        <dbReference type="EMBL" id="MEE4545641.1"/>
    </source>
</evidence>
<dbReference type="InterPro" id="IPR035930">
    <property type="entry name" value="FomD-like_sf"/>
</dbReference>
<feature type="compositionally biased region" description="Basic and acidic residues" evidence="2">
    <location>
        <begin position="10"/>
        <end position="20"/>
    </location>
</feature>
<sequence length="204" mass="22638">MPTTAHTPPHRPDRESEAAKGDAAQAPDGRGDAPTRADGLVQVDYHKYDGTLHWNLRMRRLGEDRHGVWLGLPADSVMRKGHAPAVPLAEAHVILFPRDAWWTAAFNAAPRSTEIYCDITTPPRWPAPDDVTMVDLDLDVLRKRGKVLPLLVDEDEFAEHQVRYGYPPEVVAAAEESARWLMDAVREGAGPFGGAHERWLAMVA</sequence>
<evidence type="ECO:0000259" key="3">
    <source>
        <dbReference type="Pfam" id="PF04167"/>
    </source>
</evidence>
<dbReference type="SUPFAM" id="SSF159234">
    <property type="entry name" value="FomD-like"/>
    <property type="match status" value="1"/>
</dbReference>
<dbReference type="InterPro" id="IPR050212">
    <property type="entry name" value="Ntdp-like"/>
</dbReference>
<dbReference type="Gene3D" id="2.40.380.10">
    <property type="entry name" value="FomD-like"/>
    <property type="match status" value="1"/>
</dbReference>
<keyword evidence="5" id="KW-1185">Reference proteome</keyword>
<protein>
    <submittedName>
        <fullName evidence="4">DUF402 domain-containing protein</fullName>
    </submittedName>
</protein>
<dbReference type="PANTHER" id="PTHR39159">
    <property type="match status" value="1"/>
</dbReference>
<dbReference type="Pfam" id="PF04167">
    <property type="entry name" value="DUF402"/>
    <property type="match status" value="1"/>
</dbReference>
<gene>
    <name evidence="4" type="ORF">V2S66_27195</name>
</gene>
<evidence type="ECO:0000256" key="1">
    <source>
        <dbReference type="ARBA" id="ARBA00022801"/>
    </source>
</evidence>
<comment type="caution">
    <text evidence="4">The sequence shown here is derived from an EMBL/GenBank/DDBJ whole genome shotgun (WGS) entry which is preliminary data.</text>
</comment>
<reference evidence="4 5" key="1">
    <citation type="submission" date="2023-12" db="EMBL/GenBank/DDBJ databases">
        <title>Streptomyces sp. V4-01.</title>
        <authorList>
            <person name="Somphong A."/>
            <person name="Phongsopitanun W."/>
        </authorList>
    </citation>
    <scope>NUCLEOTIDE SEQUENCE [LARGE SCALE GENOMIC DNA]</scope>
    <source>
        <strain evidence="4 5">V4-01</strain>
    </source>
</reference>
<proteinExistence type="predicted"/>
<dbReference type="Proteomes" id="UP001344658">
    <property type="component" value="Unassembled WGS sequence"/>
</dbReference>
<dbReference type="EMBL" id="JAZEWV010000032">
    <property type="protein sequence ID" value="MEE4545641.1"/>
    <property type="molecule type" value="Genomic_DNA"/>
</dbReference>